<dbReference type="OrthoDB" id="76265at2759"/>
<keyword evidence="2" id="KW-0472">Membrane</keyword>
<keyword evidence="2" id="KW-1133">Transmembrane helix</keyword>
<reference evidence="3" key="1">
    <citation type="submission" date="2019-03" db="EMBL/GenBank/DDBJ databases">
        <title>Long read genome sequence of the mycoparasitic Pythium oligandrum ATCC 38472 isolated from sugarbeet rhizosphere.</title>
        <authorList>
            <person name="Gaulin E."/>
        </authorList>
    </citation>
    <scope>NUCLEOTIDE SEQUENCE</scope>
    <source>
        <strain evidence="3">ATCC 38472_TT</strain>
    </source>
</reference>
<evidence type="ECO:0000256" key="1">
    <source>
        <dbReference type="SAM" id="MobiDB-lite"/>
    </source>
</evidence>
<evidence type="ECO:0000256" key="2">
    <source>
        <dbReference type="SAM" id="Phobius"/>
    </source>
</evidence>
<evidence type="ECO:0000313" key="3">
    <source>
        <dbReference type="EMBL" id="TMW65923.1"/>
    </source>
</evidence>
<name>A0A8K1FPS9_PYTOL</name>
<dbReference type="PANTHER" id="PTHR34496:SF6">
    <property type="entry name" value="GLYCOSYLTRANSFERASE 2-LIKE DOMAIN-CONTAINING PROTEIN"/>
    <property type="match status" value="1"/>
</dbReference>
<gene>
    <name evidence="3" type="ORF">Poli38472_003688</name>
</gene>
<sequence>MSWPTRFREPARAVTEALDEVESPGNYYATGASDEYPQPGLHVDGLDLEGFPLSASSVKAIINKSHLAPYGHGEETIVNTQVRDTWELNAQTQFTLQNPAWQHFIDRITAACARDLGIDPTTHNVTAKPYKLLIYETGGKFEKHQDSEKEHGMFGTLVVVLPSVFTGGELVIHGPAGRQTESFTWDPSVGTRRTQHSESCKRDTMSYQPYGRVSARDRDRRRAGWDMRFGILMVFPVICLVVVLYEFLYLQQFTASEAQEAAALQEFAATTAAPTQDRIVRLRTEPSVTPSPAPTCSETLRSIFDNAVFPDLLKISIFDQIYLPEGEKPCIETFCELVGEAKCRRSQLVATQIDALVATGPTAARYETEKAITDEDFCLAIDSHLVFVNKWDERLIAQWEATENPNAIITVYPKSTEHLEKRDTEDKVQLMCNSRIETEDADAMIQYAAPIWVDKKDVPKPRLMSQFAGGFNFGNCKQAVDVRNDPYTPYLFHGEEYSRAARLWTAGYDFYVPNDDIVFHWYEKRKVVWERDWGKRYVIQQSSKRRIRYALGLPVTAEDFDRTDLDKFRLGNKRTFEQWKKFSGIDPLAKYLGKDKDQLRNCGVLEYVPYN</sequence>
<accession>A0A8K1FPS9</accession>
<protein>
    <submittedName>
        <fullName evidence="3">Uncharacterized protein</fullName>
    </submittedName>
</protein>
<dbReference type="EMBL" id="SPLM01000036">
    <property type="protein sequence ID" value="TMW65923.1"/>
    <property type="molecule type" value="Genomic_DNA"/>
</dbReference>
<feature type="transmembrane region" description="Helical" evidence="2">
    <location>
        <begin position="229"/>
        <end position="250"/>
    </location>
</feature>
<comment type="caution">
    <text evidence="3">The sequence shown here is derived from an EMBL/GenBank/DDBJ whole genome shotgun (WGS) entry which is preliminary data.</text>
</comment>
<dbReference type="Gene3D" id="2.60.120.620">
    <property type="entry name" value="q2cbj1_9rhob like domain"/>
    <property type="match status" value="1"/>
</dbReference>
<proteinExistence type="predicted"/>
<evidence type="ECO:0000313" key="4">
    <source>
        <dbReference type="Proteomes" id="UP000794436"/>
    </source>
</evidence>
<organism evidence="3 4">
    <name type="scientific">Pythium oligandrum</name>
    <name type="common">Mycoparasitic fungus</name>
    <dbReference type="NCBI Taxonomy" id="41045"/>
    <lineage>
        <taxon>Eukaryota</taxon>
        <taxon>Sar</taxon>
        <taxon>Stramenopiles</taxon>
        <taxon>Oomycota</taxon>
        <taxon>Peronosporomycetes</taxon>
        <taxon>Pythiales</taxon>
        <taxon>Pythiaceae</taxon>
        <taxon>Pythium</taxon>
    </lineage>
</organism>
<feature type="region of interest" description="Disordered" evidence="1">
    <location>
        <begin position="182"/>
        <end position="203"/>
    </location>
</feature>
<dbReference type="InterPro" id="IPR021067">
    <property type="entry name" value="Glycosyltransferase"/>
</dbReference>
<dbReference type="AlphaFoldDB" id="A0A8K1FPS9"/>
<keyword evidence="4" id="KW-1185">Reference proteome</keyword>
<dbReference type="Pfam" id="PF11397">
    <property type="entry name" value="GlcNAc"/>
    <property type="match status" value="1"/>
</dbReference>
<keyword evidence="2" id="KW-0812">Transmembrane</keyword>
<dbReference type="Proteomes" id="UP000794436">
    <property type="component" value="Unassembled WGS sequence"/>
</dbReference>
<dbReference type="PANTHER" id="PTHR34496">
    <property type="entry name" value="GLCNAC TRANSFERASE-RELATED"/>
    <property type="match status" value="1"/>
</dbReference>